<dbReference type="InParanoid" id="A0A6I9RGZ1"/>
<feature type="region of interest" description="Disordered" evidence="6">
    <location>
        <begin position="196"/>
        <end position="226"/>
    </location>
</feature>
<dbReference type="Pfam" id="PF03016">
    <property type="entry name" value="Exostosin_GT47"/>
    <property type="match status" value="1"/>
</dbReference>
<organism evidence="9 10">
    <name type="scientific">Elaeis guineensis var. tenera</name>
    <name type="common">Oil palm</name>
    <dbReference type="NCBI Taxonomy" id="51953"/>
    <lineage>
        <taxon>Eukaryota</taxon>
        <taxon>Viridiplantae</taxon>
        <taxon>Streptophyta</taxon>
        <taxon>Embryophyta</taxon>
        <taxon>Tracheophyta</taxon>
        <taxon>Spermatophyta</taxon>
        <taxon>Magnoliopsida</taxon>
        <taxon>Liliopsida</taxon>
        <taxon>Arecaceae</taxon>
        <taxon>Arecoideae</taxon>
        <taxon>Cocoseae</taxon>
        <taxon>Elaeidinae</taxon>
        <taxon>Elaeis</taxon>
    </lineage>
</organism>
<dbReference type="Proteomes" id="UP000504607">
    <property type="component" value="Chromosome 7"/>
</dbReference>
<keyword evidence="7" id="KW-1133">Transmembrane helix</keyword>
<dbReference type="InterPro" id="IPR004263">
    <property type="entry name" value="Exostosin"/>
</dbReference>
<evidence type="ECO:0000256" key="6">
    <source>
        <dbReference type="SAM" id="MobiDB-lite"/>
    </source>
</evidence>
<dbReference type="GeneID" id="105048327"/>
<accession>A0A6I9RGZ1</accession>
<dbReference type="GO" id="GO:0000139">
    <property type="term" value="C:Golgi membrane"/>
    <property type="evidence" value="ECO:0007669"/>
    <property type="project" value="UniProtKB-SubCell"/>
</dbReference>
<evidence type="ECO:0000313" key="9">
    <source>
        <dbReference type="Proteomes" id="UP000504607"/>
    </source>
</evidence>
<dbReference type="PANTHER" id="PTHR11062">
    <property type="entry name" value="EXOSTOSIN HEPARAN SULFATE GLYCOSYLTRANSFERASE -RELATED"/>
    <property type="match status" value="1"/>
</dbReference>
<dbReference type="GO" id="GO:0016757">
    <property type="term" value="F:glycosyltransferase activity"/>
    <property type="evidence" value="ECO:0007669"/>
    <property type="project" value="UniProtKB-KW"/>
</dbReference>
<dbReference type="RefSeq" id="XP_010925918.1">
    <property type="nucleotide sequence ID" value="XM_010927616.3"/>
</dbReference>
<feature type="transmembrane region" description="Helical" evidence="7">
    <location>
        <begin position="15"/>
        <end position="35"/>
    </location>
</feature>
<dbReference type="KEGG" id="egu:105048327"/>
<keyword evidence="7" id="KW-0812">Transmembrane</keyword>
<comment type="similarity">
    <text evidence="2">Belongs to the glycosyltransferase 47 family.</text>
</comment>
<keyword evidence="9" id="KW-1185">Reference proteome</keyword>
<keyword evidence="7" id="KW-0472">Membrane</keyword>
<feature type="compositionally biased region" description="Polar residues" evidence="6">
    <location>
        <begin position="208"/>
        <end position="226"/>
    </location>
</feature>
<proteinExistence type="inferred from homology"/>
<evidence type="ECO:0000313" key="10">
    <source>
        <dbReference type="RefSeq" id="XP_010925918.1"/>
    </source>
</evidence>
<gene>
    <name evidence="10" type="primary">LOC105048327</name>
</gene>
<reference evidence="10" key="1">
    <citation type="submission" date="2025-08" db="UniProtKB">
        <authorList>
            <consortium name="RefSeq"/>
        </authorList>
    </citation>
    <scope>IDENTIFICATION</scope>
</reference>
<keyword evidence="4" id="KW-0735">Signal-anchor</keyword>
<comment type="subcellular location">
    <subcellularLocation>
        <location evidence="1">Golgi apparatus membrane</location>
        <topology evidence="1">Single-pass type II membrane protein</topology>
    </subcellularLocation>
</comment>
<dbReference type="OrthoDB" id="1924787at2759"/>
<feature type="compositionally biased region" description="Basic and acidic residues" evidence="6">
    <location>
        <begin position="197"/>
        <end position="206"/>
    </location>
</feature>
<name>A0A6I9RGZ1_ELAGV</name>
<dbReference type="AlphaFoldDB" id="A0A6I9RGZ1"/>
<feature type="region of interest" description="Disordered" evidence="6">
    <location>
        <begin position="82"/>
        <end position="108"/>
    </location>
</feature>
<keyword evidence="3" id="KW-0808">Transferase</keyword>
<keyword evidence="3" id="KW-0328">Glycosyltransferase</keyword>
<evidence type="ECO:0000259" key="8">
    <source>
        <dbReference type="Pfam" id="PF03016"/>
    </source>
</evidence>
<evidence type="ECO:0000256" key="4">
    <source>
        <dbReference type="ARBA" id="ARBA00022968"/>
    </source>
</evidence>
<dbReference type="PANTHER" id="PTHR11062:SF210">
    <property type="entry name" value="EXOSTOSIN FAMILY PROTEIN"/>
    <property type="match status" value="1"/>
</dbReference>
<evidence type="ECO:0000256" key="2">
    <source>
        <dbReference type="ARBA" id="ARBA00010271"/>
    </source>
</evidence>
<protein>
    <submittedName>
        <fullName evidence="10">Probable glycosyltransferase At5g03795</fullName>
    </submittedName>
</protein>
<sequence length="710" mass="80510">MARSENPSHTKNKRLVLVMLIIGFLVLIFQSFTLLSRISLSPQFPAFSLPVSKKGRLPGEGITKSVRVGKLSLLSDSRNSSSTTTILKEEEAAEISNMGGETNNGFTINEMDRESKKDYMANEDDDDIDLDEEEDPDSEFSFDLGNGMILKKVRDPVGGFIKLERIIGPKYVASPKKIGEPANGFELVSDGISKSDPTFESKEIKSPDNGSVSSPTASGQVSSSVNGGMQEVLETSSSKHIITEASSLSSSEDQMTSIVPLSGLQATETLLKNDASVLLQSGPTISIKNSRGNSTSIPKRRKKQVMPPISISEMNRLLLRNRATYHSMTPRWSSARDQQLLAAKAQIENAPIVNKDHELYAPAFRNISMFKKSYKLMEGTLKVYVYKEGQKPIFHQPLLKGIYASEGWFMKLMESNRRFVVRDPRKAHMFYMPFSSRFLEFALYVPNSHNRRNLEQYLKDYVNLIAAKHPFWNRTGGADHFLAACHDWAPYETGHAMEHSIRTLCNADLHEGFRLGKDVSLPEIYVRSARNPLRDLGGKPADQRPILAFFAGNMHGRLRPVLLEHWENKDPDMKIFGPMPRGVESKMTYIRYMKTSKYCICPRGYEVNSPRVVESIFYECVPVIISDNYVPPLFEVLNWEAFSVIIPEEDVPRLKEILLSIPREKYLSLQMGVRKVQQHFLWHVKPVKYDAFHMILHSIWFNRVFNIRAR</sequence>
<evidence type="ECO:0000256" key="5">
    <source>
        <dbReference type="ARBA" id="ARBA00023034"/>
    </source>
</evidence>
<feature type="domain" description="Exostosin GT47" evidence="8">
    <location>
        <begin position="380"/>
        <end position="659"/>
    </location>
</feature>
<evidence type="ECO:0000256" key="3">
    <source>
        <dbReference type="ARBA" id="ARBA00022676"/>
    </source>
</evidence>
<evidence type="ECO:0000256" key="7">
    <source>
        <dbReference type="SAM" id="Phobius"/>
    </source>
</evidence>
<keyword evidence="5" id="KW-0333">Golgi apparatus</keyword>
<dbReference type="InterPro" id="IPR040911">
    <property type="entry name" value="Exostosin_GT47"/>
</dbReference>
<evidence type="ECO:0000256" key="1">
    <source>
        <dbReference type="ARBA" id="ARBA00004323"/>
    </source>
</evidence>